<sequence>MNQEVDRRTVVSCSSVRALPVIRFSGDRFFLFPFAKATSVTVPLRLTAVVYGIGGKTPEPDSTTLADVLVIGKQLETALAEARKFIRAVHEHVMSSPPLVQHTATAEAADRLSDSLDVQRVDRGPRESGHKSCSNCGSPKHATRDQSYPAQGKHCRNCNKLNHFARCCRSSPACHDTAAVPINTVQTSQLSFKLCTCRVGTALIPLLVDTGAKVSILNKCTYDRFFSHIPLEAAAKPLLGYGHFPISTLGVARLPVRYDQQCAPAIKFCITRKGANIMGLDLFLALSFTVSDARGLHVLQFATSWPDRYPQLFNGLGHMTGFVHQPTVDLSVRPIIQPLRRIPLALRDVVEAELHHLVEAYVIEPVDASPW</sequence>
<keyword evidence="1" id="KW-0378">Hydrolase</keyword>
<dbReference type="SUPFAM" id="SSF50630">
    <property type="entry name" value="Acid proteases"/>
    <property type="match status" value="1"/>
</dbReference>
<feature type="region of interest" description="Disordered" evidence="2">
    <location>
        <begin position="121"/>
        <end position="151"/>
    </location>
</feature>
<dbReference type="GO" id="GO:0004190">
    <property type="term" value="F:aspartic-type endopeptidase activity"/>
    <property type="evidence" value="ECO:0007669"/>
    <property type="project" value="InterPro"/>
</dbReference>
<evidence type="ECO:0000259" key="3">
    <source>
        <dbReference type="PROSITE" id="PS50175"/>
    </source>
</evidence>
<organism evidence="4 5">
    <name type="scientific">Anabarilius grahami</name>
    <name type="common">Kanglang fish</name>
    <name type="synonym">Barilius grahami</name>
    <dbReference type="NCBI Taxonomy" id="495550"/>
    <lineage>
        <taxon>Eukaryota</taxon>
        <taxon>Metazoa</taxon>
        <taxon>Chordata</taxon>
        <taxon>Craniata</taxon>
        <taxon>Vertebrata</taxon>
        <taxon>Euteleostomi</taxon>
        <taxon>Actinopterygii</taxon>
        <taxon>Neopterygii</taxon>
        <taxon>Teleostei</taxon>
        <taxon>Ostariophysi</taxon>
        <taxon>Cypriniformes</taxon>
        <taxon>Xenocyprididae</taxon>
        <taxon>Xenocypridinae</taxon>
        <taxon>Xenocypridinae incertae sedis</taxon>
        <taxon>Anabarilius</taxon>
    </lineage>
</organism>
<proteinExistence type="predicted"/>
<dbReference type="InterPro" id="IPR021109">
    <property type="entry name" value="Peptidase_aspartic_dom_sf"/>
</dbReference>
<dbReference type="Gene3D" id="4.10.60.10">
    <property type="entry name" value="Zinc finger, CCHC-type"/>
    <property type="match status" value="1"/>
</dbReference>
<dbReference type="PANTHER" id="PTHR37984">
    <property type="entry name" value="PROTEIN CBG26694"/>
    <property type="match status" value="1"/>
</dbReference>
<dbReference type="GO" id="GO:0006508">
    <property type="term" value="P:proteolysis"/>
    <property type="evidence" value="ECO:0007669"/>
    <property type="project" value="InterPro"/>
</dbReference>
<dbReference type="PANTHER" id="PTHR37984:SF15">
    <property type="entry name" value="INTEGRASE CATALYTIC DOMAIN-CONTAINING PROTEIN"/>
    <property type="match status" value="1"/>
</dbReference>
<feature type="domain" description="Peptidase A2" evidence="3">
    <location>
        <begin position="204"/>
        <end position="242"/>
    </location>
</feature>
<dbReference type="OrthoDB" id="10066365at2759"/>
<dbReference type="EMBL" id="RJVU01079141">
    <property type="protein sequence ID" value="ROI15715.1"/>
    <property type="molecule type" value="Genomic_DNA"/>
</dbReference>
<reference evidence="4 5" key="1">
    <citation type="submission" date="2018-10" db="EMBL/GenBank/DDBJ databases">
        <title>Genome assembly for a Yunnan-Guizhou Plateau 3E fish, Anabarilius grahami (Regan), and its evolutionary and genetic applications.</title>
        <authorList>
            <person name="Jiang W."/>
        </authorList>
    </citation>
    <scope>NUCLEOTIDE SEQUENCE [LARGE SCALE GENOMIC DNA]</scope>
    <source>
        <strain evidence="4">AG-KIZ</strain>
        <tissue evidence="4">Muscle</tissue>
    </source>
</reference>
<gene>
    <name evidence="4" type="ORF">DPX16_20253</name>
</gene>
<dbReference type="InterPro" id="IPR001995">
    <property type="entry name" value="Peptidase_A2_cat"/>
</dbReference>
<dbReference type="PROSITE" id="PS50175">
    <property type="entry name" value="ASP_PROT_RETROV"/>
    <property type="match status" value="1"/>
</dbReference>
<comment type="caution">
    <text evidence="4">The sequence shown here is derived from an EMBL/GenBank/DDBJ whole genome shotgun (WGS) entry which is preliminary data.</text>
</comment>
<evidence type="ECO:0000256" key="1">
    <source>
        <dbReference type="ARBA" id="ARBA00022801"/>
    </source>
</evidence>
<feature type="compositionally biased region" description="Basic and acidic residues" evidence="2">
    <location>
        <begin position="121"/>
        <end position="130"/>
    </location>
</feature>
<evidence type="ECO:0000256" key="2">
    <source>
        <dbReference type="SAM" id="MobiDB-lite"/>
    </source>
</evidence>
<keyword evidence="5" id="KW-1185">Reference proteome</keyword>
<evidence type="ECO:0000313" key="4">
    <source>
        <dbReference type="EMBL" id="ROI15715.1"/>
    </source>
</evidence>
<dbReference type="AlphaFoldDB" id="A0A3N0XF92"/>
<evidence type="ECO:0000313" key="5">
    <source>
        <dbReference type="Proteomes" id="UP000281406"/>
    </source>
</evidence>
<accession>A0A3N0XF92</accession>
<dbReference type="Proteomes" id="UP000281406">
    <property type="component" value="Unassembled WGS sequence"/>
</dbReference>
<name>A0A3N0XF92_ANAGA</name>
<dbReference type="InterPro" id="IPR050951">
    <property type="entry name" value="Retrovirus_Pol_polyprotein"/>
</dbReference>
<protein>
    <recommendedName>
        <fullName evidence="3">Peptidase A2 domain-containing protein</fullName>
    </recommendedName>
</protein>